<dbReference type="PANTHER" id="PTHR42957">
    <property type="entry name" value="HELICASE MJ1565-RELATED"/>
    <property type="match status" value="1"/>
</dbReference>
<reference evidence="3 4" key="1">
    <citation type="submission" date="2020-10" db="EMBL/GenBank/DDBJ databases">
        <title>Phylogeny of dyella-like bacteria.</title>
        <authorList>
            <person name="Fu J."/>
        </authorList>
    </citation>
    <scope>NUCLEOTIDE SEQUENCE [LARGE SCALE GENOMIC DNA]</scope>
    <source>
        <strain evidence="3 4">DHOB07</strain>
    </source>
</reference>
<dbReference type="GO" id="GO:0005524">
    <property type="term" value="F:ATP binding"/>
    <property type="evidence" value="ECO:0007669"/>
    <property type="project" value="UniProtKB-KW"/>
</dbReference>
<keyword evidence="3" id="KW-0067">ATP-binding</keyword>
<evidence type="ECO:0000313" key="3">
    <source>
        <dbReference type="EMBL" id="MFK2873021.1"/>
    </source>
</evidence>
<dbReference type="PANTHER" id="PTHR42957:SF1">
    <property type="entry name" value="HELICASE MJ1565-RELATED"/>
    <property type="match status" value="1"/>
</dbReference>
<feature type="transmembrane region" description="Helical" evidence="1">
    <location>
        <begin position="94"/>
        <end position="119"/>
    </location>
</feature>
<feature type="transmembrane region" description="Helical" evidence="1">
    <location>
        <begin position="140"/>
        <end position="157"/>
    </location>
</feature>
<dbReference type="EMBL" id="JADIKG010000011">
    <property type="protein sequence ID" value="MFK2873021.1"/>
    <property type="molecule type" value="Genomic_DNA"/>
</dbReference>
<evidence type="ECO:0000313" key="4">
    <source>
        <dbReference type="Proteomes" id="UP001620405"/>
    </source>
</evidence>
<dbReference type="Gene3D" id="3.40.50.300">
    <property type="entry name" value="P-loop containing nucleotide triphosphate hydrolases"/>
    <property type="match status" value="2"/>
</dbReference>
<keyword evidence="3" id="KW-0547">Nucleotide-binding</keyword>
<feature type="transmembrane region" description="Helical" evidence="1">
    <location>
        <begin position="68"/>
        <end position="88"/>
    </location>
</feature>
<accession>A0ABW8ISS8</accession>
<organism evidence="3 4">
    <name type="scientific">Dyella lipolytica</name>
    <dbReference type="NCBI Taxonomy" id="1867835"/>
    <lineage>
        <taxon>Bacteria</taxon>
        <taxon>Pseudomonadati</taxon>
        <taxon>Pseudomonadota</taxon>
        <taxon>Gammaproteobacteria</taxon>
        <taxon>Lysobacterales</taxon>
        <taxon>Rhodanobacteraceae</taxon>
        <taxon>Dyella</taxon>
    </lineage>
</organism>
<dbReference type="RefSeq" id="WP_284398393.1">
    <property type="nucleotide sequence ID" value="NZ_BSNQ01000003.1"/>
</dbReference>
<dbReference type="Pfam" id="PF01935">
    <property type="entry name" value="DUF87"/>
    <property type="match status" value="1"/>
</dbReference>
<feature type="transmembrane region" description="Helical" evidence="1">
    <location>
        <begin position="169"/>
        <end position="187"/>
    </location>
</feature>
<feature type="transmembrane region" description="Helical" evidence="1">
    <location>
        <begin position="12"/>
        <end position="30"/>
    </location>
</feature>
<dbReference type="InterPro" id="IPR002789">
    <property type="entry name" value="HerA_central"/>
</dbReference>
<dbReference type="InterPro" id="IPR027417">
    <property type="entry name" value="P-loop_NTPase"/>
</dbReference>
<feature type="domain" description="Helicase HerA central" evidence="2">
    <location>
        <begin position="411"/>
        <end position="475"/>
    </location>
</feature>
<dbReference type="InterPro" id="IPR008571">
    <property type="entry name" value="HerA-like"/>
</dbReference>
<name>A0ABW8ISS8_9GAMM</name>
<evidence type="ECO:0000259" key="2">
    <source>
        <dbReference type="Pfam" id="PF01935"/>
    </source>
</evidence>
<proteinExistence type="predicted"/>
<dbReference type="Proteomes" id="UP001620405">
    <property type="component" value="Unassembled WGS sequence"/>
</dbReference>
<keyword evidence="1" id="KW-0472">Membrane</keyword>
<gene>
    <name evidence="3" type="ORF">ISP13_05705</name>
</gene>
<dbReference type="SUPFAM" id="SSF52540">
    <property type="entry name" value="P-loop containing nucleoside triphosphate hydrolases"/>
    <property type="match status" value="1"/>
</dbReference>
<keyword evidence="1" id="KW-1133">Transmembrane helix</keyword>
<sequence length="728" mass="80347">MKSRPLSQRMRFGFLLFEVVILCFVSWLVFGHIFPPNGDKGFWFYVALLGLILGSRLDTPFFVKPSDVVLYAAPAAIALALSNNWVTWGSGEQVAFVVAMSYVIGVALIAAIAIISLGLHAQLAEKTSAVAKSLSEVLGTPRAIFTVVIIFALYVYHRNSAKEIGLISLAWVIVGVLSPLDGLARLFNRLKEILKGDAAFVTGGAVVAYQTPGLILCRKSLGSALSPGDFVVVNDPTGEPKICAALDYVGRDDGVLLRLVEISSAKINKLSQPRVLGLQKNEVALISRECLDKPLDERFSNVDSLVGIVAADTSLEKLFFEVSRDESLEEGRLVEVSVSRETVTYQIVNGLTREEVVQQKNTHGYARAQAQKIGIWDPGAKRFVASKWLPRPNSPVYLRLTDHFVPERSAVGHFPGTNYPASIRNIHELVTHNTAILGILGVGKSMLAIELVERMMAEGIKVICLDLTNQYSVELDSYLDRAHEDKCLRMIAAAGERDREAYAENPEDGGSLNNIREAISNDLREFLSVTSGKMLKIYNPAQVTGSKQMSEAKTYQERGQWKRGAALWSVTSVEITRIVSELALQLLQDRMSDQARVCLVYEEAHSLVPEFSSVATPSDREATNGTARAILQGRKYGLGCLLITQRTANVTKTILNQCNTIFAMRTFDETGKEFLSNYIGRDYASSLSTISERHAVFFGKASSCENPILIRLNDREDFRRVFSSQRHE</sequence>
<comment type="caution">
    <text evidence="3">The sequence shown here is derived from an EMBL/GenBank/DDBJ whole genome shotgun (WGS) entry which is preliminary data.</text>
</comment>
<protein>
    <submittedName>
        <fullName evidence="3">ATP-binding protein</fullName>
    </submittedName>
</protein>
<evidence type="ECO:0000256" key="1">
    <source>
        <dbReference type="SAM" id="Phobius"/>
    </source>
</evidence>
<keyword evidence="4" id="KW-1185">Reference proteome</keyword>
<keyword evidence="1" id="KW-0812">Transmembrane</keyword>